<dbReference type="GO" id="GO:0046983">
    <property type="term" value="F:protein dimerization activity"/>
    <property type="evidence" value="ECO:0007669"/>
    <property type="project" value="InterPro"/>
</dbReference>
<dbReference type="PANTHER" id="PTHR24421:SF59">
    <property type="entry name" value="OXYGEN SENSOR HISTIDINE KINASE NREB"/>
    <property type="match status" value="1"/>
</dbReference>
<dbReference type="SMART" id="SM00091">
    <property type="entry name" value="PAS"/>
    <property type="match status" value="1"/>
</dbReference>
<dbReference type="PATRIC" id="fig|1349767.4.peg.505"/>
<dbReference type="OrthoDB" id="9813412at2"/>
<dbReference type="GO" id="GO:0000155">
    <property type="term" value="F:phosphorelay sensor kinase activity"/>
    <property type="evidence" value="ECO:0007669"/>
    <property type="project" value="InterPro"/>
</dbReference>
<dbReference type="Pfam" id="PF02518">
    <property type="entry name" value="HATPase_c"/>
    <property type="match status" value="1"/>
</dbReference>
<dbReference type="GO" id="GO:0016020">
    <property type="term" value="C:membrane"/>
    <property type="evidence" value="ECO:0007669"/>
    <property type="project" value="InterPro"/>
</dbReference>
<dbReference type="Gene3D" id="3.30.450.20">
    <property type="entry name" value="PAS domain"/>
    <property type="match status" value="1"/>
</dbReference>
<dbReference type="SMART" id="SM00387">
    <property type="entry name" value="HATPase_c"/>
    <property type="match status" value="1"/>
</dbReference>
<keyword evidence="3" id="KW-0902">Two-component regulatory system</keyword>
<dbReference type="PROSITE" id="PS50109">
    <property type="entry name" value="HIS_KIN"/>
    <property type="match status" value="1"/>
</dbReference>
<dbReference type="Proteomes" id="UP000027604">
    <property type="component" value="Chromosome I"/>
</dbReference>
<dbReference type="Gene3D" id="1.20.5.1930">
    <property type="match status" value="1"/>
</dbReference>
<dbReference type="CDD" id="cd00130">
    <property type="entry name" value="PAS"/>
    <property type="match status" value="1"/>
</dbReference>
<dbReference type="Gene3D" id="3.30.565.10">
    <property type="entry name" value="Histidine kinase-like ATPase, C-terminal domain"/>
    <property type="match status" value="1"/>
</dbReference>
<proteinExistence type="predicted"/>
<evidence type="ECO:0000313" key="7">
    <source>
        <dbReference type="Proteomes" id="UP000027604"/>
    </source>
</evidence>
<evidence type="ECO:0000256" key="3">
    <source>
        <dbReference type="ARBA" id="ARBA00023012"/>
    </source>
</evidence>
<dbReference type="InterPro" id="IPR000014">
    <property type="entry name" value="PAS"/>
</dbReference>
<evidence type="ECO:0000259" key="5">
    <source>
        <dbReference type="PROSITE" id="PS50112"/>
    </source>
</evidence>
<feature type="domain" description="Histidine kinase" evidence="4">
    <location>
        <begin position="190"/>
        <end position="392"/>
    </location>
</feature>
<dbReference type="KEGG" id="jag:GJA_3921"/>
<gene>
    <name evidence="6" type="ORF">GJA_3921</name>
</gene>
<dbReference type="HOGENOM" id="CLU_000445_114_0_4"/>
<keyword evidence="1" id="KW-0808">Transferase</keyword>
<reference evidence="6 7" key="1">
    <citation type="journal article" date="2015" name="Genome Announc.">
        <title>Genome Sequence of Mushroom Soft-Rot Pathogen Janthinobacterium agaricidamnosum.</title>
        <authorList>
            <person name="Graupner K."/>
            <person name="Lackner G."/>
            <person name="Hertweck C."/>
        </authorList>
    </citation>
    <scope>NUCLEOTIDE SEQUENCE [LARGE SCALE GENOMIC DNA]</scope>
    <source>
        <strain evidence="7">NBRC 102515 / DSM 9628</strain>
    </source>
</reference>
<dbReference type="PANTHER" id="PTHR24421">
    <property type="entry name" value="NITRATE/NITRITE SENSOR PROTEIN NARX-RELATED"/>
    <property type="match status" value="1"/>
</dbReference>
<dbReference type="InterPro" id="IPR036890">
    <property type="entry name" value="HATPase_C_sf"/>
</dbReference>
<evidence type="ECO:0000259" key="4">
    <source>
        <dbReference type="PROSITE" id="PS50109"/>
    </source>
</evidence>
<dbReference type="eggNOG" id="COG4585">
    <property type="taxonomic scope" value="Bacteria"/>
</dbReference>
<evidence type="ECO:0000256" key="1">
    <source>
        <dbReference type="ARBA" id="ARBA00022679"/>
    </source>
</evidence>
<dbReference type="InterPro" id="IPR005467">
    <property type="entry name" value="His_kinase_dom"/>
</dbReference>
<dbReference type="Pfam" id="PF07730">
    <property type="entry name" value="HisKA_3"/>
    <property type="match status" value="1"/>
</dbReference>
<dbReference type="InterPro" id="IPR003594">
    <property type="entry name" value="HATPase_dom"/>
</dbReference>
<dbReference type="InterPro" id="IPR011712">
    <property type="entry name" value="Sig_transdc_His_kin_sub3_dim/P"/>
</dbReference>
<dbReference type="CDD" id="cd16917">
    <property type="entry name" value="HATPase_UhpB-NarQ-NarX-like"/>
    <property type="match status" value="1"/>
</dbReference>
<feature type="domain" description="PAS" evidence="5">
    <location>
        <begin position="36"/>
        <end position="90"/>
    </location>
</feature>
<evidence type="ECO:0000256" key="2">
    <source>
        <dbReference type="ARBA" id="ARBA00022777"/>
    </source>
</evidence>
<organism evidence="6 7">
    <name type="scientific">Janthinobacterium agaricidamnosum NBRC 102515 = DSM 9628</name>
    <dbReference type="NCBI Taxonomy" id="1349767"/>
    <lineage>
        <taxon>Bacteria</taxon>
        <taxon>Pseudomonadati</taxon>
        <taxon>Pseudomonadota</taxon>
        <taxon>Betaproteobacteria</taxon>
        <taxon>Burkholderiales</taxon>
        <taxon>Oxalobacteraceae</taxon>
        <taxon>Janthinobacterium</taxon>
    </lineage>
</organism>
<keyword evidence="7" id="KW-1185">Reference proteome</keyword>
<protein>
    <submittedName>
        <fullName evidence="6">Sensory box protein</fullName>
    </submittedName>
</protein>
<accession>W0VB94</accession>
<keyword evidence="2" id="KW-0418">Kinase</keyword>
<dbReference type="InterPro" id="IPR050482">
    <property type="entry name" value="Sensor_HK_TwoCompSys"/>
</dbReference>
<dbReference type="Pfam" id="PF13426">
    <property type="entry name" value="PAS_9"/>
    <property type="match status" value="1"/>
</dbReference>
<evidence type="ECO:0000313" key="6">
    <source>
        <dbReference type="EMBL" id="CDG84532.1"/>
    </source>
</evidence>
<dbReference type="InterPro" id="IPR035965">
    <property type="entry name" value="PAS-like_dom_sf"/>
</dbReference>
<dbReference type="AlphaFoldDB" id="W0VB94"/>
<dbReference type="NCBIfam" id="TIGR00229">
    <property type="entry name" value="sensory_box"/>
    <property type="match status" value="1"/>
</dbReference>
<dbReference type="STRING" id="1349767.GJA_3921"/>
<dbReference type="SUPFAM" id="SSF55785">
    <property type="entry name" value="PYP-like sensor domain (PAS domain)"/>
    <property type="match status" value="1"/>
</dbReference>
<dbReference type="EMBL" id="HG322949">
    <property type="protein sequence ID" value="CDG84532.1"/>
    <property type="molecule type" value="Genomic_DNA"/>
</dbReference>
<dbReference type="PROSITE" id="PS50112">
    <property type="entry name" value="PAS"/>
    <property type="match status" value="1"/>
</dbReference>
<dbReference type="SUPFAM" id="SSF55874">
    <property type="entry name" value="ATPase domain of HSP90 chaperone/DNA topoisomerase II/histidine kinase"/>
    <property type="match status" value="1"/>
</dbReference>
<sequence length="395" mass="43490">MIASGKSKPSLYRAMPLAIAGLLLALRLAIRKNSAEPDRSRSIIDSASDAIITVDDQQTILRANPAAAAMFGSTVHAMRGAALDQFIPRDLRTFGEHEAAGHFGDSGLNLRMMGRRVTDYAVSGLKASGEQFPLEGSISVLLEHGFPVYTIIVRDITERKQVHEQLERSFSQLRQLSSALQTIREEERKYIARELHDDLGQLLATLRLDLTLAAQHAAHCPDTARILHNMDGLLVTAITSLRRLASNLRPRALDEGGLYFALQSLRQEFLERHKVHFELLADEADLILDDAFSTAIYRIVQESLTNIARHAQANNVTIALHRLDSKLEITIQDDGLGIEDSDLEKAASLGLLGMRERVWALHGTISIGPNNSDGEQHDDGGTRIDILLPLPSPTS</sequence>
<dbReference type="RefSeq" id="WP_051781078.1">
    <property type="nucleotide sequence ID" value="NZ_BCTH01000013.1"/>
</dbReference>
<name>W0VB94_9BURK</name>